<keyword evidence="2" id="KW-0479">Metal-binding</keyword>
<feature type="domain" description="4Fe-4S ferredoxin-type" evidence="6">
    <location>
        <begin position="93"/>
        <end position="120"/>
    </location>
</feature>
<dbReference type="InterPro" id="IPR007516">
    <property type="entry name" value="Co_F420_Hydgase/DH_bsu_N"/>
</dbReference>
<dbReference type="InterPro" id="IPR007029">
    <property type="entry name" value="YHS_dom"/>
</dbReference>
<name>Q12TV4_METBU</name>
<dbReference type="SUPFAM" id="SSF54862">
    <property type="entry name" value="4Fe-4S ferredoxins"/>
    <property type="match status" value="1"/>
</dbReference>
<dbReference type="Pfam" id="PF13237">
    <property type="entry name" value="Fer4_10"/>
    <property type="match status" value="1"/>
</dbReference>
<dbReference type="Pfam" id="PF04422">
    <property type="entry name" value="FrhB_FdhB_N"/>
    <property type="match status" value="1"/>
</dbReference>
<dbReference type="PROSITE" id="PS51379">
    <property type="entry name" value="4FE4S_FER_2"/>
    <property type="match status" value="1"/>
</dbReference>
<dbReference type="GO" id="GO:0051536">
    <property type="term" value="F:iron-sulfur cluster binding"/>
    <property type="evidence" value="ECO:0007669"/>
    <property type="project" value="UniProtKB-KW"/>
</dbReference>
<gene>
    <name evidence="7" type="ordered locus">Mbur_2261</name>
</gene>
<dbReference type="EMBL" id="CP000300">
    <property type="protein sequence ID" value="ABE53122.1"/>
    <property type="molecule type" value="Genomic_DNA"/>
</dbReference>
<dbReference type="SMART" id="SM00746">
    <property type="entry name" value="TRASH"/>
    <property type="match status" value="1"/>
</dbReference>
<keyword evidence="4" id="KW-0408">Iron</keyword>
<evidence type="ECO:0000256" key="2">
    <source>
        <dbReference type="ARBA" id="ARBA00022723"/>
    </source>
</evidence>
<dbReference type="InterPro" id="IPR007525">
    <property type="entry name" value="FrhB_FdhB_C"/>
</dbReference>
<protein>
    <submittedName>
        <fullName evidence="7">Coenzyme F420 hydrogenase subunit beta</fullName>
        <ecNumber evidence="7">1.12.98.1</ecNumber>
    </submittedName>
</protein>
<dbReference type="STRING" id="259564.Mbur_2261"/>
<dbReference type="Proteomes" id="UP000001979">
    <property type="component" value="Chromosome"/>
</dbReference>
<evidence type="ECO:0000256" key="3">
    <source>
        <dbReference type="ARBA" id="ARBA00023002"/>
    </source>
</evidence>
<reference evidence="8" key="1">
    <citation type="journal article" date="2009" name="ISME J.">
        <title>The genome sequence of the psychrophilic archaeon, Methanococcoides burtonii: the role of genome evolution in cold adaptation.</title>
        <authorList>
            <person name="Allen M.A."/>
            <person name="Lauro F.M."/>
            <person name="Williams T.J."/>
            <person name="Burg D."/>
            <person name="Siddiqui K.S."/>
            <person name="De Francisci D."/>
            <person name="Chong K.W."/>
            <person name="Pilak O."/>
            <person name="Chew H.H."/>
            <person name="De Maere M.Z."/>
            <person name="Ting L."/>
            <person name="Katrib M."/>
            <person name="Ng C."/>
            <person name="Sowers K.R."/>
            <person name="Galperin M.Y."/>
            <person name="Anderson I.J."/>
            <person name="Ivanova N."/>
            <person name="Dalin E."/>
            <person name="Martinez M."/>
            <person name="Lapidus A."/>
            <person name="Hauser L."/>
            <person name="Land M."/>
            <person name="Thomas T."/>
            <person name="Cavicchioli R."/>
        </authorList>
    </citation>
    <scope>NUCLEOTIDE SEQUENCE [LARGE SCALE GENOMIC DNA]</scope>
    <source>
        <strain evidence="8">DSM 6242 / NBRC 107633 / OCM 468 / ACE-M</strain>
    </source>
</reference>
<keyword evidence="8" id="KW-1185">Reference proteome</keyword>
<dbReference type="GO" id="GO:0050454">
    <property type="term" value="F:coenzyme F420 hydrogenase activity"/>
    <property type="evidence" value="ECO:0007669"/>
    <property type="project" value="UniProtKB-EC"/>
</dbReference>
<dbReference type="PROSITE" id="PS00198">
    <property type="entry name" value="4FE4S_FER_1"/>
    <property type="match status" value="2"/>
</dbReference>
<dbReference type="Pfam" id="PF04945">
    <property type="entry name" value="YHS"/>
    <property type="match status" value="1"/>
</dbReference>
<dbReference type="Pfam" id="PF04432">
    <property type="entry name" value="FrhB_FdhB_C"/>
    <property type="match status" value="1"/>
</dbReference>
<dbReference type="Gene3D" id="3.30.70.20">
    <property type="match status" value="1"/>
</dbReference>
<dbReference type="EC" id="1.12.98.1" evidence="7"/>
<dbReference type="InterPro" id="IPR045220">
    <property type="entry name" value="FRHB/FDHB/HCAR-like"/>
</dbReference>
<dbReference type="HOGENOM" id="CLU_037958_0_0_2"/>
<dbReference type="InterPro" id="IPR017900">
    <property type="entry name" value="4Fe4S_Fe_S_CS"/>
</dbReference>
<evidence type="ECO:0000256" key="1">
    <source>
        <dbReference type="ARBA" id="ARBA00001974"/>
    </source>
</evidence>
<evidence type="ECO:0000313" key="8">
    <source>
        <dbReference type="Proteomes" id="UP000001979"/>
    </source>
</evidence>
<dbReference type="AlphaFoldDB" id="Q12TV4"/>
<dbReference type="GO" id="GO:0046872">
    <property type="term" value="F:metal ion binding"/>
    <property type="evidence" value="ECO:0007669"/>
    <property type="project" value="UniProtKB-KW"/>
</dbReference>
<evidence type="ECO:0000256" key="5">
    <source>
        <dbReference type="ARBA" id="ARBA00023014"/>
    </source>
</evidence>
<dbReference type="InterPro" id="IPR011017">
    <property type="entry name" value="TRASH_dom"/>
</dbReference>
<sequence length="389" mass="43287">MITMFIDPICKVHMSEKSDFVTEYGGKTYYFCSGKCKSKFDRLEKSVIRLKRNIGDREKISFGRLNKEIIKTGICTLCGACVASCEYVTFVDNKPKLVGKCTACGVCYNQCPRTITKEEDLIGKIRYAYAARSAIPGVKGQDGGVVTSMLAYALDEGLLDCAVVTKRSKDEPWKAEPVIVRTSAEVLESAGSIYTHSMTLEPLMSAIKQGMGSIGFVGPSCNIDAVHKMQTSSYGFLHLFLRARVLKFGLFCMDSFEHDGIKEFVESKGMDLNDIHSMKIRKGLFELGTSEGMKSYDLSELDQYRCSSCKYCTDMVSENTDISFGGVGTPVGWTTVLIRSSVGYEIFNEAVDSGYLEARPLEKAEMDRTINLAKMKKVQMYTLNRRQQG</sequence>
<proteinExistence type="predicted"/>
<dbReference type="PANTHER" id="PTHR31332">
    <property type="entry name" value="7-HYDROXYMETHYL CHLOROPHYLL A REDUCTASE, CHLOROPLASTIC"/>
    <property type="match status" value="1"/>
</dbReference>
<keyword evidence="3 7" id="KW-0560">Oxidoreductase</keyword>
<keyword evidence="5" id="KW-0411">Iron-sulfur</keyword>
<comment type="cofactor">
    <cofactor evidence="1">
        <name>FAD</name>
        <dbReference type="ChEBI" id="CHEBI:57692"/>
    </cofactor>
</comment>
<dbReference type="GO" id="GO:0052592">
    <property type="term" value="F:oxidoreductase activity, acting on CH or CH2 groups, with an iron-sulfur protein as acceptor"/>
    <property type="evidence" value="ECO:0007669"/>
    <property type="project" value="TreeGrafter"/>
</dbReference>
<accession>Q12TV4</accession>
<evidence type="ECO:0000313" key="7">
    <source>
        <dbReference type="EMBL" id="ABE53122.1"/>
    </source>
</evidence>
<organism evidence="7 8">
    <name type="scientific">Methanococcoides burtonii (strain DSM 6242 / NBRC 107633 / OCM 468 / ACE-M)</name>
    <dbReference type="NCBI Taxonomy" id="259564"/>
    <lineage>
        <taxon>Archaea</taxon>
        <taxon>Methanobacteriati</taxon>
        <taxon>Methanobacteriota</taxon>
        <taxon>Stenosarchaea group</taxon>
        <taxon>Methanomicrobia</taxon>
        <taxon>Methanosarcinales</taxon>
        <taxon>Methanosarcinaceae</taxon>
        <taxon>Methanococcoides</taxon>
    </lineage>
</organism>
<dbReference type="KEGG" id="mbu:Mbur_2261"/>
<dbReference type="PANTHER" id="PTHR31332:SF6">
    <property type="entry name" value="FORMATE DEHYDROGENASE SUBUNIT BETA"/>
    <property type="match status" value="1"/>
</dbReference>
<evidence type="ECO:0000259" key="6">
    <source>
        <dbReference type="PROSITE" id="PS51379"/>
    </source>
</evidence>
<dbReference type="InterPro" id="IPR017896">
    <property type="entry name" value="4Fe4S_Fe-S-bd"/>
</dbReference>
<evidence type="ECO:0000256" key="4">
    <source>
        <dbReference type="ARBA" id="ARBA00023004"/>
    </source>
</evidence>